<organism evidence="2 3">
    <name type="scientific">Brassica carinata</name>
    <name type="common">Ethiopian mustard</name>
    <name type="synonym">Abyssinian cabbage</name>
    <dbReference type="NCBI Taxonomy" id="52824"/>
    <lineage>
        <taxon>Eukaryota</taxon>
        <taxon>Viridiplantae</taxon>
        <taxon>Streptophyta</taxon>
        <taxon>Embryophyta</taxon>
        <taxon>Tracheophyta</taxon>
        <taxon>Spermatophyta</taxon>
        <taxon>Magnoliopsida</taxon>
        <taxon>eudicotyledons</taxon>
        <taxon>Gunneridae</taxon>
        <taxon>Pentapetalae</taxon>
        <taxon>rosids</taxon>
        <taxon>malvids</taxon>
        <taxon>Brassicales</taxon>
        <taxon>Brassicaceae</taxon>
        <taxon>Brassiceae</taxon>
        <taxon>Brassica</taxon>
    </lineage>
</organism>
<dbReference type="AlphaFoldDB" id="A0A8X7VNQ4"/>
<proteinExistence type="predicted"/>
<dbReference type="GO" id="GO:0016740">
    <property type="term" value="F:transferase activity"/>
    <property type="evidence" value="ECO:0007669"/>
    <property type="project" value="UniProtKB-KW"/>
</dbReference>
<sequence>MRASMMNEATCGPPRLHPYPLPPVQSVKFIAGRSYQANSNIDLRVEILAERMLGWVKPVAYIFFRESCFHQSGDSKRKSNPTHYREPRFYTKVFQECQARDASGKSFELTMVNCSVTKIIDGWCYTSSSKCTRKLQRGFSTFTCATCKNSNAVGALRYRVQLSVSDGSEAAVFEPFDGQITKLTNVCAGPAGDIVQLMEQGLEDPDVRLVLQCLKENYAYV</sequence>
<dbReference type="Gene3D" id="2.40.50.140">
    <property type="entry name" value="Nucleic acid-binding proteins"/>
    <property type="match status" value="1"/>
</dbReference>
<dbReference type="SUPFAM" id="SSF50249">
    <property type="entry name" value="Nucleic acid-binding proteins"/>
    <property type="match status" value="1"/>
</dbReference>
<dbReference type="PANTHER" id="PTHR44307:SF19">
    <property type="entry name" value="PHOSPHOMETHYLETHANOLAMINE N-METHYLTRANSFERASE"/>
    <property type="match status" value="1"/>
</dbReference>
<dbReference type="Proteomes" id="UP000886595">
    <property type="component" value="Unassembled WGS sequence"/>
</dbReference>
<dbReference type="EMBL" id="JAAMPC010000004">
    <property type="protein sequence ID" value="KAG2315213.1"/>
    <property type="molecule type" value="Genomic_DNA"/>
</dbReference>
<gene>
    <name evidence="2" type="ORF">Bca52824_018335</name>
</gene>
<keyword evidence="3" id="KW-1185">Reference proteome</keyword>
<keyword evidence="1" id="KW-0808">Transferase</keyword>
<dbReference type="OrthoDB" id="8300214at2759"/>
<comment type="caution">
    <text evidence="2">The sequence shown here is derived from an EMBL/GenBank/DDBJ whole genome shotgun (WGS) entry which is preliminary data.</text>
</comment>
<accession>A0A8X7VNQ4</accession>
<evidence type="ECO:0000313" key="2">
    <source>
        <dbReference type="EMBL" id="KAG2315213.1"/>
    </source>
</evidence>
<protein>
    <recommendedName>
        <fullName evidence="4">Replication factor A C-terminal domain-containing protein</fullName>
    </recommendedName>
</protein>
<reference evidence="2 3" key="1">
    <citation type="submission" date="2020-02" db="EMBL/GenBank/DDBJ databases">
        <authorList>
            <person name="Ma Q."/>
            <person name="Huang Y."/>
            <person name="Song X."/>
            <person name="Pei D."/>
        </authorList>
    </citation>
    <scope>NUCLEOTIDE SEQUENCE [LARGE SCALE GENOMIC DNA]</scope>
    <source>
        <strain evidence="2">Sxm20200214</strain>
        <tissue evidence="2">Leaf</tissue>
    </source>
</reference>
<evidence type="ECO:0000256" key="1">
    <source>
        <dbReference type="ARBA" id="ARBA00022679"/>
    </source>
</evidence>
<evidence type="ECO:0008006" key="4">
    <source>
        <dbReference type="Google" id="ProtNLM"/>
    </source>
</evidence>
<dbReference type="PANTHER" id="PTHR44307">
    <property type="entry name" value="PHOSPHOETHANOLAMINE METHYLTRANSFERASE"/>
    <property type="match status" value="1"/>
</dbReference>
<name>A0A8X7VNQ4_BRACI</name>
<evidence type="ECO:0000313" key="3">
    <source>
        <dbReference type="Proteomes" id="UP000886595"/>
    </source>
</evidence>
<dbReference type="InterPro" id="IPR012340">
    <property type="entry name" value="NA-bd_OB-fold"/>
</dbReference>